<evidence type="ECO:0000313" key="3">
    <source>
        <dbReference type="EnsemblMetazoa" id="XP_028513100.1"/>
    </source>
</evidence>
<accession>A0A913YCR7</accession>
<dbReference type="InterPro" id="IPR048270">
    <property type="entry name" value="PNMA_C"/>
</dbReference>
<dbReference type="Pfam" id="PF14893">
    <property type="entry name" value="PNMA"/>
    <property type="match status" value="1"/>
</dbReference>
<dbReference type="Proteomes" id="UP000887567">
    <property type="component" value="Unplaced"/>
</dbReference>
<organism evidence="3 4">
    <name type="scientific">Exaiptasia diaphana</name>
    <name type="common">Tropical sea anemone</name>
    <name type="synonym">Aiptasia pulchella</name>
    <dbReference type="NCBI Taxonomy" id="2652724"/>
    <lineage>
        <taxon>Eukaryota</taxon>
        <taxon>Metazoa</taxon>
        <taxon>Cnidaria</taxon>
        <taxon>Anthozoa</taxon>
        <taxon>Hexacorallia</taxon>
        <taxon>Actiniaria</taxon>
        <taxon>Aiptasiidae</taxon>
        <taxon>Exaiptasia</taxon>
    </lineage>
</organism>
<feature type="compositionally biased region" description="Polar residues" evidence="1">
    <location>
        <begin position="1"/>
        <end position="15"/>
    </location>
</feature>
<sequence>MTKDQPSTSATSNGPQGPMFTSHFPVPTSMNTKGDQVNNWEFFKQQWCDYEIATGLESGSDKVRMATLRSVMGKDCLQILLNLKLSEEQRDNVDECLKALESYFKPKRNVVYERYIFNTCTQSTDETIDGYVNRLRKHAATCEFGVLTDELIRDRLVLGIREESTKLRLLKEDKLDLNKALNICRSNEIASSQLKAISQDNKTGKEEVRVIQKTRNKTRNNK</sequence>
<reference evidence="3" key="1">
    <citation type="submission" date="2022-11" db="UniProtKB">
        <authorList>
            <consortium name="EnsemblMetazoa"/>
        </authorList>
    </citation>
    <scope>IDENTIFICATION</scope>
</reference>
<evidence type="ECO:0000313" key="4">
    <source>
        <dbReference type="Proteomes" id="UP000887567"/>
    </source>
</evidence>
<dbReference type="PANTHER" id="PTHR33198">
    <property type="entry name" value="ANK_REP_REGION DOMAIN-CONTAINING PROTEIN-RELATED"/>
    <property type="match status" value="1"/>
</dbReference>
<dbReference type="OMA" id="MMIDELP"/>
<dbReference type="RefSeq" id="XP_028513100.1">
    <property type="nucleotide sequence ID" value="XM_028657299.1"/>
</dbReference>
<dbReference type="EnsemblMetazoa" id="XM_028657299.1">
    <property type="protein sequence ID" value="XP_028513100.1"/>
    <property type="gene ID" value="LOC114574520"/>
</dbReference>
<dbReference type="PANTHER" id="PTHR33198:SF19">
    <property type="entry name" value="CCHC-TYPE DOMAIN-CONTAINING PROTEIN"/>
    <property type="match status" value="1"/>
</dbReference>
<proteinExistence type="predicted"/>
<feature type="region of interest" description="Disordered" evidence="1">
    <location>
        <begin position="1"/>
        <end position="26"/>
    </location>
</feature>
<evidence type="ECO:0000256" key="1">
    <source>
        <dbReference type="SAM" id="MobiDB-lite"/>
    </source>
</evidence>
<keyword evidence="4" id="KW-1185">Reference proteome</keyword>
<dbReference type="GeneID" id="114574520"/>
<dbReference type="KEGG" id="epa:114574520"/>
<protein>
    <recommendedName>
        <fullName evidence="2">Paraneoplastic antigen Ma-like C-terminal domain-containing protein</fullName>
    </recommendedName>
</protein>
<evidence type="ECO:0000259" key="2">
    <source>
        <dbReference type="Pfam" id="PF14893"/>
    </source>
</evidence>
<name>A0A913YCR7_EXADI</name>
<dbReference type="AlphaFoldDB" id="A0A913YCR7"/>
<dbReference type="OrthoDB" id="5985809at2759"/>
<feature type="domain" description="Paraneoplastic antigen Ma-like C-terminal" evidence="2">
    <location>
        <begin position="65"/>
        <end position="136"/>
    </location>
</feature>